<reference evidence="3 4" key="1">
    <citation type="journal article" date="2019" name="Nat. Ecol. Evol.">
        <title>Megaphylogeny resolves global patterns of mushroom evolution.</title>
        <authorList>
            <person name="Varga T."/>
            <person name="Krizsan K."/>
            <person name="Foldi C."/>
            <person name="Dima B."/>
            <person name="Sanchez-Garcia M."/>
            <person name="Sanchez-Ramirez S."/>
            <person name="Szollosi G.J."/>
            <person name="Szarkandi J.G."/>
            <person name="Papp V."/>
            <person name="Albert L."/>
            <person name="Andreopoulos W."/>
            <person name="Angelini C."/>
            <person name="Antonin V."/>
            <person name="Barry K.W."/>
            <person name="Bougher N.L."/>
            <person name="Buchanan P."/>
            <person name="Buyck B."/>
            <person name="Bense V."/>
            <person name="Catcheside P."/>
            <person name="Chovatia M."/>
            <person name="Cooper J."/>
            <person name="Damon W."/>
            <person name="Desjardin D."/>
            <person name="Finy P."/>
            <person name="Geml J."/>
            <person name="Haridas S."/>
            <person name="Hughes K."/>
            <person name="Justo A."/>
            <person name="Karasinski D."/>
            <person name="Kautmanova I."/>
            <person name="Kiss B."/>
            <person name="Kocsube S."/>
            <person name="Kotiranta H."/>
            <person name="LaButti K.M."/>
            <person name="Lechner B.E."/>
            <person name="Liimatainen K."/>
            <person name="Lipzen A."/>
            <person name="Lukacs Z."/>
            <person name="Mihaltcheva S."/>
            <person name="Morgado L.N."/>
            <person name="Niskanen T."/>
            <person name="Noordeloos M.E."/>
            <person name="Ohm R.A."/>
            <person name="Ortiz-Santana B."/>
            <person name="Ovrebo C."/>
            <person name="Racz N."/>
            <person name="Riley R."/>
            <person name="Savchenko A."/>
            <person name="Shiryaev A."/>
            <person name="Soop K."/>
            <person name="Spirin V."/>
            <person name="Szebenyi C."/>
            <person name="Tomsovsky M."/>
            <person name="Tulloss R.E."/>
            <person name="Uehling J."/>
            <person name="Grigoriev I.V."/>
            <person name="Vagvolgyi C."/>
            <person name="Papp T."/>
            <person name="Martin F.M."/>
            <person name="Miettinen O."/>
            <person name="Hibbett D.S."/>
            <person name="Nagy L.G."/>
        </authorList>
    </citation>
    <scope>NUCLEOTIDE SEQUENCE [LARGE SCALE GENOMIC DNA]</scope>
    <source>
        <strain evidence="3 4">CBS 309.79</strain>
    </source>
</reference>
<organism evidence="3 4">
    <name type="scientific">Pterulicium gracile</name>
    <dbReference type="NCBI Taxonomy" id="1884261"/>
    <lineage>
        <taxon>Eukaryota</taxon>
        <taxon>Fungi</taxon>
        <taxon>Dikarya</taxon>
        <taxon>Basidiomycota</taxon>
        <taxon>Agaricomycotina</taxon>
        <taxon>Agaricomycetes</taxon>
        <taxon>Agaricomycetidae</taxon>
        <taxon>Agaricales</taxon>
        <taxon>Pleurotineae</taxon>
        <taxon>Pterulaceae</taxon>
        <taxon>Pterulicium</taxon>
    </lineage>
</organism>
<dbReference type="PANTHER" id="PTHR36223:SF1">
    <property type="entry name" value="TRANSCRIPTION ELONGATION FACTOR EAF N-TERMINAL DOMAIN-CONTAINING PROTEIN"/>
    <property type="match status" value="1"/>
</dbReference>
<dbReference type="AlphaFoldDB" id="A0A5C3Q9P2"/>
<evidence type="ECO:0000256" key="1">
    <source>
        <dbReference type="SAM" id="MobiDB-lite"/>
    </source>
</evidence>
<sequence length="308" mass="33643">MELLRALYQSQNLFESLKIDGVDQECHAAQFDGNSATAKCWIASQAGKEFSVNHTYFGSEILTYVVFLTVDGKDAGNRIINHPARTQDLTILSISDIRVSHNAVRPLRFWNVRLIDDEQQDSELFPNRVVNHSTIVLSVRHVYLEDPVTSPAGAVSALAGFVGAPTISDRALKGLGPVHGVDLGQGRPIPPMPAYRGTVSKGIACFVFRYTSKDMLIAQGIIPRPVPIVAPASGRPTPLPAPSPSSATEPAEESKNVEQLEDRLRTVEAAVKKMEAMERTGAVKREQSASPEIVITDWVKNGQKPRRV</sequence>
<protein>
    <recommendedName>
        <fullName evidence="2">DUF7918 domain-containing protein</fullName>
    </recommendedName>
</protein>
<feature type="domain" description="DUF7918" evidence="2">
    <location>
        <begin position="31"/>
        <end position="224"/>
    </location>
</feature>
<dbReference type="PANTHER" id="PTHR36223">
    <property type="entry name" value="BETA-LACTAMASE-TYPE TRANSPEPTIDASE FOLD DOMAIN CONTAINING PROTEIN"/>
    <property type="match status" value="1"/>
</dbReference>
<dbReference type="Pfam" id="PF25534">
    <property type="entry name" value="DUF7918"/>
    <property type="match status" value="1"/>
</dbReference>
<evidence type="ECO:0000313" key="4">
    <source>
        <dbReference type="Proteomes" id="UP000305067"/>
    </source>
</evidence>
<dbReference type="Proteomes" id="UP000305067">
    <property type="component" value="Unassembled WGS sequence"/>
</dbReference>
<evidence type="ECO:0000313" key="3">
    <source>
        <dbReference type="EMBL" id="TFK98286.1"/>
    </source>
</evidence>
<evidence type="ECO:0000259" key="2">
    <source>
        <dbReference type="Pfam" id="PF25534"/>
    </source>
</evidence>
<keyword evidence="4" id="KW-1185">Reference proteome</keyword>
<dbReference type="InterPro" id="IPR057678">
    <property type="entry name" value="DUF7918"/>
</dbReference>
<feature type="region of interest" description="Disordered" evidence="1">
    <location>
        <begin position="232"/>
        <end position="261"/>
    </location>
</feature>
<proteinExistence type="predicted"/>
<feature type="compositionally biased region" description="Basic and acidic residues" evidence="1">
    <location>
        <begin position="252"/>
        <end position="261"/>
    </location>
</feature>
<dbReference type="STRING" id="1884261.A0A5C3Q9P2"/>
<accession>A0A5C3Q9P2</accession>
<dbReference type="OrthoDB" id="3364132at2759"/>
<gene>
    <name evidence="3" type="ORF">BDV98DRAFT_606869</name>
</gene>
<dbReference type="EMBL" id="ML178840">
    <property type="protein sequence ID" value="TFK98286.1"/>
    <property type="molecule type" value="Genomic_DNA"/>
</dbReference>
<name>A0A5C3Q9P2_9AGAR</name>